<reference evidence="2 3" key="1">
    <citation type="journal article" date="2013" name="PLoS Genet.">
        <title>Plant-symbiotic fungi as chemical engineers: Multi-genome analysis of the Clavicipitaceae reveals dynamics of alkaloid loci.</title>
        <authorList>
            <person name="Schardl C.L."/>
            <person name="Young C.A."/>
            <person name="Hesse U."/>
            <person name="Amyotte S.G."/>
            <person name="Andreeva K."/>
            <person name="Calie P.J."/>
            <person name="Fleetwood D.J."/>
            <person name="Haws D.C."/>
            <person name="Moore N."/>
            <person name="Oeser B."/>
            <person name="Panaccione D.G."/>
            <person name="Schweri K.K."/>
            <person name="Voisey C.R."/>
            <person name="Farman M.L."/>
            <person name="Jaromczyk J.W."/>
            <person name="Roe B.A."/>
            <person name="O'Sullivan D.M."/>
            <person name="Scott B."/>
            <person name="Tudzynski P."/>
            <person name="An Z."/>
            <person name="Arnaoudova E.G."/>
            <person name="Bullock C.T."/>
            <person name="Charlton N.D."/>
            <person name="Chen L."/>
            <person name="Cox M."/>
            <person name="Dinkins R.D."/>
            <person name="Florea S."/>
            <person name="Glenn A.E."/>
            <person name="Gordon A."/>
            <person name="Gueldener U."/>
            <person name="Harris D.R."/>
            <person name="Hollin W."/>
            <person name="Jaromczyk J."/>
            <person name="Johnson R.D."/>
            <person name="Khan A.K."/>
            <person name="Leistner E."/>
            <person name="Leuchtmann A."/>
            <person name="Li C."/>
            <person name="Liu J."/>
            <person name="Liu J."/>
            <person name="Liu M."/>
            <person name="Mace W."/>
            <person name="Machado C."/>
            <person name="Nagabhyru P."/>
            <person name="Pan J."/>
            <person name="Schmid J."/>
            <person name="Sugawara K."/>
            <person name="Steiner U."/>
            <person name="Takach J.E."/>
            <person name="Tanaka E."/>
            <person name="Webb J.S."/>
            <person name="Wilson E.V."/>
            <person name="Wiseman J.L."/>
            <person name="Yoshida R."/>
            <person name="Zeng Z."/>
        </authorList>
    </citation>
    <scope>NUCLEOTIDE SEQUENCE [LARGE SCALE GENOMIC DNA]</scope>
    <source>
        <strain evidence="2 3">20.1</strain>
    </source>
</reference>
<evidence type="ECO:0000313" key="3">
    <source>
        <dbReference type="Proteomes" id="UP000016801"/>
    </source>
</evidence>
<evidence type="ECO:0000313" key="2">
    <source>
        <dbReference type="EMBL" id="CCE28220.1"/>
    </source>
</evidence>
<comment type="caution">
    <text evidence="2">The sequence shown here is derived from an EMBL/GenBank/DDBJ whole genome shotgun (WGS) entry which is preliminary data.</text>
</comment>
<sequence length="214" mass="23830">MIAQILGVTYDATYETAFPAGIALKGLTEEEVATAFVANFIGGIKIPRTYKEATENNAHAKQWRAAMAEEFLAPHTNGTFQEVVPPRGANIVSCKWVYTIKLKVDGSIERLKARLVARGFSQVYGQDSDRTFAPTVRMDMLRLFLAVTAQEEDECHQYDIKNAFTESELKDDIYLKAPEGVSIKRAYFAVSPSPFEYQGAYTQGLQTDRSPEGL</sequence>
<dbReference type="AlphaFoldDB" id="M1W357"/>
<organism evidence="2 3">
    <name type="scientific">Claviceps purpurea (strain 20.1)</name>
    <name type="common">Ergot fungus</name>
    <name type="synonym">Sphacelia segetum</name>
    <dbReference type="NCBI Taxonomy" id="1111077"/>
    <lineage>
        <taxon>Eukaryota</taxon>
        <taxon>Fungi</taxon>
        <taxon>Dikarya</taxon>
        <taxon>Ascomycota</taxon>
        <taxon>Pezizomycotina</taxon>
        <taxon>Sordariomycetes</taxon>
        <taxon>Hypocreomycetidae</taxon>
        <taxon>Hypocreales</taxon>
        <taxon>Clavicipitaceae</taxon>
        <taxon>Claviceps</taxon>
    </lineage>
</organism>
<accession>M1W357</accession>
<dbReference type="HOGENOM" id="CLU_1288780_0_0_1"/>
<name>M1W357_CLAP2</name>
<feature type="domain" description="Reverse transcriptase Ty1/copia-type" evidence="1">
    <location>
        <begin position="78"/>
        <end position="184"/>
    </location>
</feature>
<dbReference type="OrthoDB" id="4746249at2759"/>
<protein>
    <recommendedName>
        <fullName evidence="1">Reverse transcriptase Ty1/copia-type domain-containing protein</fullName>
    </recommendedName>
</protein>
<dbReference type="Proteomes" id="UP000016801">
    <property type="component" value="Unassembled WGS sequence"/>
</dbReference>
<dbReference type="EMBL" id="CAGA01000007">
    <property type="protein sequence ID" value="CCE28220.1"/>
    <property type="molecule type" value="Genomic_DNA"/>
</dbReference>
<keyword evidence="3" id="KW-1185">Reference proteome</keyword>
<dbReference type="eggNOG" id="KOG0017">
    <property type="taxonomic scope" value="Eukaryota"/>
</dbReference>
<proteinExistence type="predicted"/>
<dbReference type="InterPro" id="IPR013103">
    <property type="entry name" value="RVT_2"/>
</dbReference>
<dbReference type="STRING" id="1111077.M1W357"/>
<gene>
    <name evidence="2" type="ORF">CPUR_01694</name>
</gene>
<dbReference type="VEuPathDB" id="FungiDB:CPUR_01694"/>
<dbReference type="Pfam" id="PF07727">
    <property type="entry name" value="RVT_2"/>
    <property type="match status" value="1"/>
</dbReference>
<evidence type="ECO:0000259" key="1">
    <source>
        <dbReference type="Pfam" id="PF07727"/>
    </source>
</evidence>